<keyword evidence="1" id="KW-0614">Plasmid</keyword>
<dbReference type="KEGG" id="nfr:ERS450000_05335"/>
<name>A0A0H5P6M0_NOCFR</name>
<reference evidence="2" key="1">
    <citation type="submission" date="2015-03" db="EMBL/GenBank/DDBJ databases">
        <authorList>
            <consortium name="Pathogen Informatics"/>
        </authorList>
    </citation>
    <scope>NUCLEOTIDE SEQUENCE [LARGE SCALE GENOMIC DNA]</scope>
    <source>
        <strain evidence="2">NCTC11134</strain>
        <plasmid evidence="2">2</plasmid>
    </source>
</reference>
<dbReference type="RefSeq" id="WP_060594599.1">
    <property type="nucleotide sequence ID" value="NZ_CP031418.1"/>
</dbReference>
<accession>A0A0H5P6M0</accession>
<evidence type="ECO:0000313" key="1">
    <source>
        <dbReference type="EMBL" id="CRY83148.1"/>
    </source>
</evidence>
<dbReference type="Proteomes" id="UP000057820">
    <property type="component" value="Plasmid 2"/>
</dbReference>
<sequence>MTVLDVAPQVYYDAAVACNRAAAGFIGAFQSKMQSLDETRGMAGSIGDGKIWAESYDQQAGDLWKLSLDLTMALDGYAQVLNQAGYNHALADHDPAGGQPEPQMPTLTASFGYTALELISTLPTSAGGDGRGLLDDGLELAAKVGIPIPDGDTTKMSLAADVWHTLSTHESVAAVATELERAAAMFEQVTSPDADFIDEDLRELKTAAFDLAGAYGEMAQSCRDQKAAHDALRKELERLLGDLAKEIAVEVTVSLTLSVLASCVSFGVGGAAVAARTAAAVAKIIDKFTDLIKIAVNAAALRTVVVLERITSRTKEIILRVKDLAAKLLEKVRNAGKAPGTSPTKIDSPQDAEEVIKAADRSGSGLKPDPYHRAASWPVDDIAENATVFKNVGGDGKHYTLVQMPGEVNGKAGRFEWIVDETGKVTHQLFVPNGTINGIPSKP</sequence>
<gene>
    <name evidence="1" type="ORF">ERS450000_05335</name>
</gene>
<protein>
    <submittedName>
        <fullName evidence="1">Uncharacterized protein</fullName>
    </submittedName>
</protein>
<evidence type="ECO:0000313" key="2">
    <source>
        <dbReference type="Proteomes" id="UP000057820"/>
    </source>
</evidence>
<dbReference type="EMBL" id="LN868939">
    <property type="protein sequence ID" value="CRY83148.1"/>
    <property type="molecule type" value="Genomic_DNA"/>
</dbReference>
<geneLocation type="plasmid" evidence="1">
    <name>2</name>
</geneLocation>
<organism evidence="1 2">
    <name type="scientific">Nocardia farcinica</name>
    <dbReference type="NCBI Taxonomy" id="37329"/>
    <lineage>
        <taxon>Bacteria</taxon>
        <taxon>Bacillati</taxon>
        <taxon>Actinomycetota</taxon>
        <taxon>Actinomycetes</taxon>
        <taxon>Mycobacteriales</taxon>
        <taxon>Nocardiaceae</taxon>
        <taxon>Nocardia</taxon>
    </lineage>
</organism>
<dbReference type="AlphaFoldDB" id="A0A0H5P6M0"/>
<proteinExistence type="predicted"/>